<proteinExistence type="predicted"/>
<name>A0A9P8BQT4_9FUNG</name>
<dbReference type="OrthoDB" id="2386561at2759"/>
<sequence length="1179" mass="132916">MSPTLPPEIQIMVAQNLKHQDLSRAVLLSKAWYSNCNPLLYHTVRLSTPLQRQRFLSLFVSKDRITRHAPHIKYLMTRHLEILQPLMRLDNTSGLSLVGLEVLAFRALHSLTSEEDDLLLAFLKKNPQLLHLTIRRVSENAEAYLSTIAKYLPNLRTLSIFDVLGLSPPLVLRDAAVRFLDTCSADLEQLVLAWETLSYDEVGIGYHGGDDGDEAQDSLKTKTHPALRFLSARVNSNSVLASFVEGSPGLEAVIHPEFQSRLVNTPFQHSSPFHLALQKITGVRYMERSVPATISDDRTIASLISAINNSQDGVQQQWRTIGIEGVVYGGGGLDETVKAIVNNCAHGLVHLHIPQGWQLMSRDLHSILCSATDLRVFNVVHLPRMSATYVISSPWGCRWLTKLSVQIINIPRPDILIDRKGRFRSRGERAAEGTLEASRAMQRKVYRQLGALTCLEFLALGLDIENGSREELVDDVDGTIYDPQFQLNCLEMSLASGLELLGGLSKLRYLRVVGMEHRIGVPELQWMMVHFPRLELLKGVDPELTKAFTMDSDLPPEICTLLATRLGHQSLGRITLLNKACNKTWTPFLYNHLRIITPLQRSRIMTAKFLNALSRNARFIKTIQTRYPLTLVPFADKDEVPTLQLRTLDILTDARAETLTQEEDLAIVRILERNPGLLHLNIRRAPIYPVRILMTIVRYQVALRSLSLFNVTEYEKIPQGTVELAKVFLDQCSAELETLILALFIDGLQLSHDPLRHGGPLSIAGEIPTTCKKHPKLRIFTLVGLQDGSELEWDVLKTFLPGCTSLQILDSARPQLSDGIIGWVTDGGDVGDALGQVKGVWPQPLFANSNRPKYNEDQVISTTVANIVKETGQFRPVWHTITLHCRFALELTQTAQAIARVCTTDLVRLNVGGASQFGSKGMQAVLTSCQDLRQFDSFDHDRTNNYLYTFYPSISAKDMISRPWVCRWLTLLHLEILDIPRPDITVDGSGDPLELFGEEENATKEESHEIQRKVYSQLGALSCLEELYLGHRQHAMTNLALQQEVEGSDYDYEDEEDEEDTVGTSQFQMNCLEFSLESGLHLLAGLKELRILDVTFTCHRIGVPELEWMEINFPNLASLRGLDPVRSMENDVQCKSVLKTLGFFGPEALTWARTHKIEWLPKEDRTDQEWRWVGEQESD</sequence>
<gene>
    <name evidence="2" type="ORF">KI688_003009</name>
</gene>
<dbReference type="EMBL" id="JAHRHY010000013">
    <property type="protein sequence ID" value="KAG9064750.1"/>
    <property type="molecule type" value="Genomic_DNA"/>
</dbReference>
<comment type="caution">
    <text evidence="2">The sequence shown here is derived from an EMBL/GenBank/DDBJ whole genome shotgun (WGS) entry which is preliminary data.</text>
</comment>
<reference evidence="2" key="1">
    <citation type="submission" date="2021-06" db="EMBL/GenBank/DDBJ databases">
        <title>Genome Sequence of Mortierella hyaline Strain SCG-10, a Cold-Adapted, Nitrate-Reducing Fungus Isolated from Soil in Minnesota, USA.</title>
        <authorList>
            <person name="Aldossari N."/>
        </authorList>
    </citation>
    <scope>NUCLEOTIDE SEQUENCE</scope>
    <source>
        <strain evidence="2">SCG-10</strain>
    </source>
</reference>
<organism evidence="2 3">
    <name type="scientific">Linnemannia hyalina</name>
    <dbReference type="NCBI Taxonomy" id="64524"/>
    <lineage>
        <taxon>Eukaryota</taxon>
        <taxon>Fungi</taxon>
        <taxon>Fungi incertae sedis</taxon>
        <taxon>Mucoromycota</taxon>
        <taxon>Mortierellomycotina</taxon>
        <taxon>Mortierellomycetes</taxon>
        <taxon>Mortierellales</taxon>
        <taxon>Mortierellaceae</taxon>
        <taxon>Linnemannia</taxon>
    </lineage>
</organism>
<dbReference type="SUPFAM" id="SSF81383">
    <property type="entry name" value="F-box domain"/>
    <property type="match status" value="1"/>
</dbReference>
<evidence type="ECO:0000313" key="2">
    <source>
        <dbReference type="EMBL" id="KAG9064750.1"/>
    </source>
</evidence>
<dbReference type="GO" id="GO:0019005">
    <property type="term" value="C:SCF ubiquitin ligase complex"/>
    <property type="evidence" value="ECO:0007669"/>
    <property type="project" value="TreeGrafter"/>
</dbReference>
<dbReference type="GO" id="GO:0031146">
    <property type="term" value="P:SCF-dependent proteasomal ubiquitin-dependent protein catabolic process"/>
    <property type="evidence" value="ECO:0007669"/>
    <property type="project" value="TreeGrafter"/>
</dbReference>
<dbReference type="InterPro" id="IPR036047">
    <property type="entry name" value="F-box-like_dom_sf"/>
</dbReference>
<evidence type="ECO:0000313" key="3">
    <source>
        <dbReference type="Proteomes" id="UP000707451"/>
    </source>
</evidence>
<evidence type="ECO:0000259" key="1">
    <source>
        <dbReference type="Pfam" id="PF12937"/>
    </source>
</evidence>
<accession>A0A9P8BQT4</accession>
<protein>
    <recommendedName>
        <fullName evidence="1">F-box domain-containing protein</fullName>
    </recommendedName>
</protein>
<dbReference type="InterPro" id="IPR001810">
    <property type="entry name" value="F-box_dom"/>
</dbReference>
<dbReference type="Gene3D" id="3.80.10.10">
    <property type="entry name" value="Ribonuclease Inhibitor"/>
    <property type="match status" value="2"/>
</dbReference>
<dbReference type="InterPro" id="IPR032675">
    <property type="entry name" value="LRR_dom_sf"/>
</dbReference>
<feature type="domain" description="F-box" evidence="1">
    <location>
        <begin position="4"/>
        <end position="46"/>
    </location>
</feature>
<dbReference type="PANTHER" id="PTHR13318">
    <property type="entry name" value="PARTNER OF PAIRED, ISOFORM B-RELATED"/>
    <property type="match status" value="1"/>
</dbReference>
<dbReference type="AlphaFoldDB" id="A0A9P8BQT4"/>
<dbReference type="Pfam" id="PF12937">
    <property type="entry name" value="F-box-like"/>
    <property type="match status" value="1"/>
</dbReference>
<keyword evidence="3" id="KW-1185">Reference proteome</keyword>
<dbReference type="Proteomes" id="UP000707451">
    <property type="component" value="Unassembled WGS sequence"/>
</dbReference>